<sequence>MCNNGFQHFLAEMLGLFVPLAKKIVDYLDECVAMAGPDTMEKKETDDELGVAVGFEKMYNDELHGPEAHVLGLDIHLQNSGRGQAEPVVAVLCRYRNVGITFAFKFSGVLWFSKG</sequence>
<gene>
    <name evidence="1" type="ORF">M378DRAFT_172074</name>
</gene>
<reference evidence="1 2" key="1">
    <citation type="submission" date="2014-04" db="EMBL/GenBank/DDBJ databases">
        <title>Evolutionary Origins and Diversification of the Mycorrhizal Mutualists.</title>
        <authorList>
            <consortium name="DOE Joint Genome Institute"/>
            <consortium name="Mycorrhizal Genomics Consortium"/>
            <person name="Kohler A."/>
            <person name="Kuo A."/>
            <person name="Nagy L.G."/>
            <person name="Floudas D."/>
            <person name="Copeland A."/>
            <person name="Barry K.W."/>
            <person name="Cichocki N."/>
            <person name="Veneault-Fourrey C."/>
            <person name="LaButti K."/>
            <person name="Lindquist E.A."/>
            <person name="Lipzen A."/>
            <person name="Lundell T."/>
            <person name="Morin E."/>
            <person name="Murat C."/>
            <person name="Riley R."/>
            <person name="Ohm R."/>
            <person name="Sun H."/>
            <person name="Tunlid A."/>
            <person name="Henrissat B."/>
            <person name="Grigoriev I.V."/>
            <person name="Hibbett D.S."/>
            <person name="Martin F."/>
        </authorList>
    </citation>
    <scope>NUCLEOTIDE SEQUENCE [LARGE SCALE GENOMIC DNA]</scope>
    <source>
        <strain evidence="1 2">Koide BX008</strain>
    </source>
</reference>
<dbReference type="Proteomes" id="UP000054549">
    <property type="component" value="Unassembled WGS sequence"/>
</dbReference>
<keyword evidence="2" id="KW-1185">Reference proteome</keyword>
<organism evidence="1 2">
    <name type="scientific">Amanita muscaria (strain Koide BX008)</name>
    <dbReference type="NCBI Taxonomy" id="946122"/>
    <lineage>
        <taxon>Eukaryota</taxon>
        <taxon>Fungi</taxon>
        <taxon>Dikarya</taxon>
        <taxon>Basidiomycota</taxon>
        <taxon>Agaricomycotina</taxon>
        <taxon>Agaricomycetes</taxon>
        <taxon>Agaricomycetidae</taxon>
        <taxon>Agaricales</taxon>
        <taxon>Pluteineae</taxon>
        <taxon>Amanitaceae</taxon>
        <taxon>Amanita</taxon>
    </lineage>
</organism>
<evidence type="ECO:0000313" key="1">
    <source>
        <dbReference type="EMBL" id="KIL57163.1"/>
    </source>
</evidence>
<name>A0A0C2WLT9_AMAMK</name>
<accession>A0A0C2WLT9</accession>
<dbReference type="InParanoid" id="A0A0C2WLT9"/>
<proteinExistence type="predicted"/>
<evidence type="ECO:0000313" key="2">
    <source>
        <dbReference type="Proteomes" id="UP000054549"/>
    </source>
</evidence>
<dbReference type="AlphaFoldDB" id="A0A0C2WLT9"/>
<dbReference type="HOGENOM" id="CLU_2108428_0_0_1"/>
<protein>
    <submittedName>
        <fullName evidence="1">Uncharacterized protein</fullName>
    </submittedName>
</protein>
<dbReference type="EMBL" id="KN818380">
    <property type="protein sequence ID" value="KIL57163.1"/>
    <property type="molecule type" value="Genomic_DNA"/>
</dbReference>